<keyword evidence="2" id="KW-1185">Reference proteome</keyword>
<dbReference type="Proteomes" id="UP000055024">
    <property type="component" value="Unassembled WGS sequence"/>
</dbReference>
<evidence type="ECO:0000313" key="1">
    <source>
        <dbReference type="EMBL" id="KRZ13768.1"/>
    </source>
</evidence>
<name>A0A0V1HSS0_9BILA</name>
<evidence type="ECO:0000313" key="2">
    <source>
        <dbReference type="Proteomes" id="UP000055024"/>
    </source>
</evidence>
<dbReference type="AlphaFoldDB" id="A0A0V1HSS0"/>
<proteinExistence type="predicted"/>
<comment type="caution">
    <text evidence="1">The sequence shown here is derived from an EMBL/GenBank/DDBJ whole genome shotgun (WGS) entry which is preliminary data.</text>
</comment>
<dbReference type="OrthoDB" id="10596554at2759"/>
<organism evidence="1 2">
    <name type="scientific">Trichinella zimbabwensis</name>
    <dbReference type="NCBI Taxonomy" id="268475"/>
    <lineage>
        <taxon>Eukaryota</taxon>
        <taxon>Metazoa</taxon>
        <taxon>Ecdysozoa</taxon>
        <taxon>Nematoda</taxon>
        <taxon>Enoplea</taxon>
        <taxon>Dorylaimia</taxon>
        <taxon>Trichinellida</taxon>
        <taxon>Trichinellidae</taxon>
        <taxon>Trichinella</taxon>
    </lineage>
</organism>
<protein>
    <submittedName>
        <fullName evidence="1">Uncharacterized protein</fullName>
    </submittedName>
</protein>
<gene>
    <name evidence="1" type="ORF">T11_10170</name>
</gene>
<dbReference type="EMBL" id="JYDP01000029">
    <property type="protein sequence ID" value="KRZ13768.1"/>
    <property type="molecule type" value="Genomic_DNA"/>
</dbReference>
<accession>A0A0V1HSS0</accession>
<sequence length="88" mass="10152">MYFNKNVLKGMSSAVHMRRFMEYGYEIRARSKATLRMLFAGKFTINEGIAWAQQLLASENECCFTFIKSLTLDITSSDALLTGIWLWN</sequence>
<reference evidence="1 2" key="1">
    <citation type="submission" date="2015-01" db="EMBL/GenBank/DDBJ databases">
        <title>Evolution of Trichinella species and genotypes.</title>
        <authorList>
            <person name="Korhonen P.K."/>
            <person name="Edoardo P."/>
            <person name="Giuseppe L.R."/>
            <person name="Gasser R.B."/>
        </authorList>
    </citation>
    <scope>NUCLEOTIDE SEQUENCE [LARGE SCALE GENOMIC DNA]</scope>
    <source>
        <strain evidence="1">ISS1029</strain>
    </source>
</reference>